<dbReference type="Proteomes" id="UP000236621">
    <property type="component" value="Unassembled WGS sequence"/>
</dbReference>
<dbReference type="PROSITE" id="PS50893">
    <property type="entry name" value="ABC_TRANSPORTER_2"/>
    <property type="match status" value="2"/>
</dbReference>
<evidence type="ECO:0000256" key="2">
    <source>
        <dbReference type="ARBA" id="ARBA00006012"/>
    </source>
</evidence>
<feature type="transmembrane region" description="Helical" evidence="10">
    <location>
        <begin position="552"/>
        <end position="575"/>
    </location>
</feature>
<dbReference type="STRING" id="45235.A0A2K3QAL8"/>
<keyword evidence="13" id="KW-1185">Reference proteome</keyword>
<dbReference type="CDD" id="cd03233">
    <property type="entry name" value="ABCG_PDR_domain1"/>
    <property type="match status" value="1"/>
</dbReference>
<feature type="region of interest" description="Disordered" evidence="9">
    <location>
        <begin position="1066"/>
        <end position="1086"/>
    </location>
</feature>
<dbReference type="InterPro" id="IPR003593">
    <property type="entry name" value="AAA+_ATPase"/>
</dbReference>
<comment type="caution">
    <text evidence="12">The sequence shown here is derived from an EMBL/GenBank/DDBJ whole genome shotgun (WGS) entry which is preliminary data.</text>
</comment>
<dbReference type="EMBL" id="NRSZ01000867">
    <property type="protein sequence ID" value="PNY24588.1"/>
    <property type="molecule type" value="Genomic_DNA"/>
</dbReference>
<evidence type="ECO:0000256" key="4">
    <source>
        <dbReference type="ARBA" id="ARBA00022692"/>
    </source>
</evidence>
<evidence type="ECO:0000256" key="7">
    <source>
        <dbReference type="ARBA" id="ARBA00022989"/>
    </source>
</evidence>
<dbReference type="InterPro" id="IPR017871">
    <property type="entry name" value="ABC_transporter-like_CS"/>
</dbReference>
<feature type="transmembrane region" description="Helical" evidence="10">
    <location>
        <begin position="1223"/>
        <end position="1244"/>
    </location>
</feature>
<dbReference type="GO" id="GO:0140359">
    <property type="term" value="F:ABC-type transporter activity"/>
    <property type="evidence" value="ECO:0007669"/>
    <property type="project" value="InterPro"/>
</dbReference>
<dbReference type="PANTHER" id="PTHR19241">
    <property type="entry name" value="ATP-BINDING CASSETTE TRANSPORTER"/>
    <property type="match status" value="1"/>
</dbReference>
<comment type="similarity">
    <text evidence="2">Belongs to the ABC transporter superfamily. ABCG family. PDR (TC 3.A.1.205) subfamily.</text>
</comment>
<dbReference type="GO" id="GO:0016887">
    <property type="term" value="F:ATP hydrolysis activity"/>
    <property type="evidence" value="ECO:0007669"/>
    <property type="project" value="InterPro"/>
</dbReference>
<keyword evidence="5" id="KW-0547">Nucleotide-binding</keyword>
<evidence type="ECO:0000313" key="13">
    <source>
        <dbReference type="Proteomes" id="UP000236621"/>
    </source>
</evidence>
<keyword evidence="7 10" id="KW-1133">Transmembrane helix</keyword>
<feature type="transmembrane region" description="Helical" evidence="10">
    <location>
        <begin position="1146"/>
        <end position="1168"/>
    </location>
</feature>
<accession>A0A2K3QAL8</accession>
<keyword evidence="3" id="KW-0813">Transport</keyword>
<proteinExistence type="inferred from homology"/>
<evidence type="ECO:0000259" key="11">
    <source>
        <dbReference type="PROSITE" id="PS50893"/>
    </source>
</evidence>
<evidence type="ECO:0000256" key="1">
    <source>
        <dbReference type="ARBA" id="ARBA00004141"/>
    </source>
</evidence>
<sequence length="1428" mass="155877">MPTDDMSARQPGEDLGELTVDSTEEPPSPSPKALSAEGLESIRTLLRSQAPHGQDLPKQIGLSFRNLSVGAPSGSEVDVKTLPRAVLNTFGPDQVRFVQENILRHLSPKASAPTGRAILTDFTGIVKPGEMLLVLGRPGSGCSTFLRTVANQTPLAVTGDLEYANIPAAAFKRDHARGTIYLPEEDRHIASLTVRQTIRFALRNSLPAEARDSRSVAGLVEVIAKMFGLSHALDTPVGGPFTPGVSGGERKRVSIAEVLAAGSSVQCFDNSTRGLDSSTALDFARALRAFTDIGNKTTLATLYQAGEDLYRNFDKVVLLDQGHEAFFGSTSEAWKYFEDLGYIPVPGQTTAEFLVTVTDPQERRARPGSAAEGIKTSADLAAAFRHSVHYDRLLSEIDGHRQKQEDALLPTDSYRLSFPSQVRECLTREYQLVLGQRRVYYIKWITTLILCLVCGSVYFDVDNTASGAFTRGGSLYFALILNGWLQFPELFDAHSNRPVVERQAKLHLSSPSAIATARFLIDLPLIAFQHALFVIVFYFLAGLQIEAGKFFFFYLTLFISTICFSNLLRMFAYYVGTLDDCTHPFYATPEHVIADARLGFRYGGFSCTVLLLFAGFLIPPNDMSPAFGWLHYINPMFYGFENLFVNEFTGLTLRCDGNLIPPNGVPEHQTCAIRGALPGQTSVSGGQYLESYGFAASHRWRNIGIMIAIAIAYLLIGIFGSEIMRFAPQGGAPLVFARRRAQKTGDAAVADVERSAPASGSSSTTGRAVDPGRIGELALTWNDVHVDIGDAHILKGISGYVRRGELTALCGASGAGKTTLLTALSQTNFAGQLKGEVLVGSQPPSPGYRKTVGFAQQMDLHEGTATVREALEFSALLRQPKTYSRAEKLAYVDTVLELLGLAEVQDVLIGEEGSGLGVERLKRVTIGVELAARPEILFADEPTSGLDSQGAAHIVHYLKLLARQGQAIVVTIHQPSALLFSQFDNLLALSSEGQQLYFGKVTEALSYFAGHGAVSPEGANPGEFILETVGAGINARTNDKGSNWAANWAASPEAAELKREIAESTVAEGKAGAAETTRGDGEDASECNASVLSQTWLLTKRMLLNQWRNPPYMYSKIWVHVISAILVGFTFFHVGTSPQDLQNRMFSVFFILFLCNAIVNVILARYFFASLHWMFREGPSHTYGWVAFASSTILSELPGAVLVTVLYYVLWYFPSGLPLGGEAAYIFLFLLTYEVLLGLFMMALSPDLGAAGNVLVFIICTCNWFNGIVVPYSQIQVFWRYWVRRLSTSPASICLTRCKLYYLSPFTYLLGGMVDAVTASVPVSCSASDLTTFTAPPNQTCANYVAKWALDSSAQLLNPDASGSTLCQVCRWTTGDQFLAQFNLGDGQLGGRWGCWGIFVLFTVGNLVLVYFFTWATKVKGWKLFFFF</sequence>
<keyword evidence="6" id="KW-0067">ATP-binding</keyword>
<keyword evidence="8 10" id="KW-0472">Membrane</keyword>
<evidence type="ECO:0000256" key="9">
    <source>
        <dbReference type="SAM" id="MobiDB-lite"/>
    </source>
</evidence>
<dbReference type="InterPro" id="IPR034001">
    <property type="entry name" value="ABCG_PDR_1"/>
</dbReference>
<dbReference type="InterPro" id="IPR003439">
    <property type="entry name" value="ABC_transporter-like_ATP-bd"/>
</dbReference>
<evidence type="ECO:0000256" key="6">
    <source>
        <dbReference type="ARBA" id="ARBA00022840"/>
    </source>
</evidence>
<dbReference type="Pfam" id="PF19055">
    <property type="entry name" value="ABC2_membrane_7"/>
    <property type="match status" value="1"/>
</dbReference>
<evidence type="ECO:0000313" key="12">
    <source>
        <dbReference type="EMBL" id="PNY24588.1"/>
    </source>
</evidence>
<keyword evidence="4 10" id="KW-0812">Transmembrane</keyword>
<dbReference type="Pfam" id="PF00005">
    <property type="entry name" value="ABC_tran"/>
    <property type="match status" value="2"/>
</dbReference>
<dbReference type="InterPro" id="IPR010929">
    <property type="entry name" value="PDR_CDR_ABC"/>
</dbReference>
<dbReference type="SUPFAM" id="SSF52540">
    <property type="entry name" value="P-loop containing nucleoside triphosphate hydrolases"/>
    <property type="match status" value="2"/>
</dbReference>
<dbReference type="PROSITE" id="PS00211">
    <property type="entry name" value="ABC_TRANSPORTER_1"/>
    <property type="match status" value="1"/>
</dbReference>
<feature type="compositionally biased region" description="Low complexity" evidence="9">
    <location>
        <begin position="755"/>
        <end position="767"/>
    </location>
</feature>
<feature type="domain" description="ABC transporter" evidence="11">
    <location>
        <begin position="97"/>
        <end position="346"/>
    </location>
</feature>
<dbReference type="GO" id="GO:0005524">
    <property type="term" value="F:ATP binding"/>
    <property type="evidence" value="ECO:0007669"/>
    <property type="project" value="UniProtKB-KW"/>
</dbReference>
<dbReference type="Gene3D" id="3.40.50.300">
    <property type="entry name" value="P-loop containing nucleotide triphosphate hydrolases"/>
    <property type="match status" value="2"/>
</dbReference>
<dbReference type="InterPro" id="IPR043926">
    <property type="entry name" value="ABCG_dom"/>
</dbReference>
<gene>
    <name evidence="12" type="ORF">TCAP_05477</name>
</gene>
<evidence type="ECO:0000256" key="10">
    <source>
        <dbReference type="SAM" id="Phobius"/>
    </source>
</evidence>
<feature type="transmembrane region" description="Helical" evidence="10">
    <location>
        <begin position="703"/>
        <end position="720"/>
    </location>
</feature>
<organism evidence="12 13">
    <name type="scientific">Tolypocladium capitatum</name>
    <dbReference type="NCBI Taxonomy" id="45235"/>
    <lineage>
        <taxon>Eukaryota</taxon>
        <taxon>Fungi</taxon>
        <taxon>Dikarya</taxon>
        <taxon>Ascomycota</taxon>
        <taxon>Pezizomycotina</taxon>
        <taxon>Sordariomycetes</taxon>
        <taxon>Hypocreomycetidae</taxon>
        <taxon>Hypocreales</taxon>
        <taxon>Ophiocordycipitaceae</taxon>
        <taxon>Tolypocladium</taxon>
    </lineage>
</organism>
<feature type="transmembrane region" description="Helical" evidence="10">
    <location>
        <begin position="599"/>
        <end position="618"/>
    </location>
</feature>
<evidence type="ECO:0000256" key="5">
    <source>
        <dbReference type="ARBA" id="ARBA00022741"/>
    </source>
</evidence>
<comment type="subcellular location">
    <subcellularLocation>
        <location evidence="1">Membrane</location>
        <topology evidence="1">Multi-pass membrane protein</topology>
    </subcellularLocation>
</comment>
<feature type="domain" description="ABC transporter" evidence="11">
    <location>
        <begin position="779"/>
        <end position="1017"/>
    </location>
</feature>
<reference evidence="12 13" key="1">
    <citation type="submission" date="2017-08" db="EMBL/GenBank/DDBJ databases">
        <title>Harnessing the power of phylogenomics to disentangle the directionality and signatures of interkingdom host jumping in the parasitic fungal genus Tolypocladium.</title>
        <authorList>
            <person name="Quandt C.A."/>
            <person name="Patterson W."/>
            <person name="Spatafora J.W."/>
        </authorList>
    </citation>
    <scope>NUCLEOTIDE SEQUENCE [LARGE SCALE GENOMIC DNA]</scope>
    <source>
        <strain evidence="12 13">CBS 113982</strain>
    </source>
</reference>
<dbReference type="GO" id="GO:0016020">
    <property type="term" value="C:membrane"/>
    <property type="evidence" value="ECO:0007669"/>
    <property type="project" value="UniProtKB-SubCell"/>
</dbReference>
<dbReference type="InterPro" id="IPR027417">
    <property type="entry name" value="P-loop_NTPase"/>
</dbReference>
<feature type="transmembrane region" description="Helical" evidence="10">
    <location>
        <begin position="519"/>
        <end position="540"/>
    </location>
</feature>
<evidence type="ECO:0000256" key="8">
    <source>
        <dbReference type="ARBA" id="ARBA00023136"/>
    </source>
</evidence>
<dbReference type="Pfam" id="PF06422">
    <property type="entry name" value="PDR_CDR"/>
    <property type="match status" value="1"/>
</dbReference>
<feature type="transmembrane region" description="Helical" evidence="10">
    <location>
        <begin position="1117"/>
        <end position="1134"/>
    </location>
</feature>
<dbReference type="InterPro" id="IPR013525">
    <property type="entry name" value="ABC2_TM"/>
</dbReference>
<evidence type="ECO:0000256" key="3">
    <source>
        <dbReference type="ARBA" id="ARBA00022448"/>
    </source>
</evidence>
<feature type="transmembrane region" description="Helical" evidence="10">
    <location>
        <begin position="1188"/>
        <end position="1211"/>
    </location>
</feature>
<feature type="region of interest" description="Disordered" evidence="9">
    <location>
        <begin position="747"/>
        <end position="769"/>
    </location>
</feature>
<feature type="transmembrane region" description="Helical" evidence="10">
    <location>
        <begin position="1250"/>
        <end position="1272"/>
    </location>
</feature>
<feature type="region of interest" description="Disordered" evidence="9">
    <location>
        <begin position="1"/>
        <end position="36"/>
    </location>
</feature>
<name>A0A2K3QAL8_9HYPO</name>
<dbReference type="Pfam" id="PF01061">
    <property type="entry name" value="ABC2_membrane"/>
    <property type="match status" value="3"/>
</dbReference>
<protein>
    <recommendedName>
        <fullName evidence="11">ABC transporter domain-containing protein</fullName>
    </recommendedName>
</protein>
<feature type="transmembrane region" description="Helical" evidence="10">
    <location>
        <begin position="1393"/>
        <end position="1416"/>
    </location>
</feature>
<dbReference type="SMART" id="SM00382">
    <property type="entry name" value="AAA"/>
    <property type="match status" value="2"/>
</dbReference>
<dbReference type="OrthoDB" id="245989at2759"/>